<evidence type="ECO:0000256" key="2">
    <source>
        <dbReference type="ARBA" id="ARBA00022475"/>
    </source>
</evidence>
<evidence type="ECO:0000256" key="3">
    <source>
        <dbReference type="ARBA" id="ARBA00022692"/>
    </source>
</evidence>
<evidence type="ECO:0000313" key="8">
    <source>
        <dbReference type="Proteomes" id="UP000561066"/>
    </source>
</evidence>
<comment type="subcellular location">
    <subcellularLocation>
        <location evidence="1">Membrane</location>
        <topology evidence="1">Multi-pass membrane protein</topology>
    </subcellularLocation>
</comment>
<keyword evidence="2" id="KW-1003">Cell membrane</keyword>
<dbReference type="Proteomes" id="UP000561066">
    <property type="component" value="Unassembled WGS sequence"/>
</dbReference>
<dbReference type="Gene3D" id="3.40.50.1000">
    <property type="entry name" value="HAD superfamily/HAD-like"/>
    <property type="match status" value="1"/>
</dbReference>
<dbReference type="GO" id="GO:0009247">
    <property type="term" value="P:glycolipid biosynthetic process"/>
    <property type="evidence" value="ECO:0007669"/>
    <property type="project" value="TreeGrafter"/>
</dbReference>
<comment type="caution">
    <text evidence="7">The sequence shown here is derived from an EMBL/GenBank/DDBJ whole genome shotgun (WGS) entry which is preliminary data.</text>
</comment>
<evidence type="ECO:0000256" key="5">
    <source>
        <dbReference type="ARBA" id="ARBA00023136"/>
    </source>
</evidence>
<dbReference type="GO" id="GO:0005886">
    <property type="term" value="C:plasma membrane"/>
    <property type="evidence" value="ECO:0007669"/>
    <property type="project" value="TreeGrafter"/>
</dbReference>
<dbReference type="InterPro" id="IPR036412">
    <property type="entry name" value="HAD-like_sf"/>
</dbReference>
<dbReference type="InterPro" id="IPR044878">
    <property type="entry name" value="UbiA_sf"/>
</dbReference>
<dbReference type="AlphaFoldDB" id="A0A7W4J5L6"/>
<dbReference type="InterPro" id="IPR039653">
    <property type="entry name" value="Prenyltransferase"/>
</dbReference>
<accession>A0A7W4J5L6</accession>
<protein>
    <submittedName>
        <fullName evidence="7">UbiA family prenyltransferase</fullName>
    </submittedName>
</protein>
<feature type="transmembrane region" description="Helical" evidence="6">
    <location>
        <begin position="425"/>
        <end position="443"/>
    </location>
</feature>
<feature type="transmembrane region" description="Helical" evidence="6">
    <location>
        <begin position="295"/>
        <end position="314"/>
    </location>
</feature>
<keyword evidence="8" id="KW-1185">Reference proteome</keyword>
<dbReference type="RefSeq" id="WP_182941486.1">
    <property type="nucleotide sequence ID" value="NZ_JABEQH010000004.1"/>
</dbReference>
<keyword evidence="4 6" id="KW-1133">Transmembrane helix</keyword>
<dbReference type="PANTHER" id="PTHR11048">
    <property type="entry name" value="PRENYLTRANSFERASES"/>
    <property type="match status" value="1"/>
</dbReference>
<name>A0A7W4J5L6_9PROT</name>
<dbReference type="Gene3D" id="1.10.357.140">
    <property type="entry name" value="UbiA prenyltransferase"/>
    <property type="match status" value="1"/>
</dbReference>
<evidence type="ECO:0000313" key="7">
    <source>
        <dbReference type="EMBL" id="MBB2175054.1"/>
    </source>
</evidence>
<dbReference type="InterPro" id="IPR000537">
    <property type="entry name" value="UbiA_prenyltransferase"/>
</dbReference>
<dbReference type="GO" id="GO:0016765">
    <property type="term" value="F:transferase activity, transferring alkyl or aryl (other than methyl) groups"/>
    <property type="evidence" value="ECO:0007669"/>
    <property type="project" value="InterPro"/>
</dbReference>
<evidence type="ECO:0000256" key="6">
    <source>
        <dbReference type="SAM" id="Phobius"/>
    </source>
</evidence>
<gene>
    <name evidence="7" type="ORF">HLH21_03825</name>
</gene>
<proteinExistence type="predicted"/>
<feature type="transmembrane region" description="Helical" evidence="6">
    <location>
        <begin position="390"/>
        <end position="413"/>
    </location>
</feature>
<dbReference type="PANTHER" id="PTHR11048:SF5">
    <property type="entry name" value="DECAPRENYL-PHOSPHATE PHOSPHORIBOSYLTRANSFERASE"/>
    <property type="match status" value="1"/>
</dbReference>
<dbReference type="SUPFAM" id="SSF56784">
    <property type="entry name" value="HAD-like"/>
    <property type="match status" value="1"/>
</dbReference>
<reference evidence="7 8" key="1">
    <citation type="submission" date="2020-04" db="EMBL/GenBank/DDBJ databases">
        <title>Description of novel Gluconacetobacter.</title>
        <authorList>
            <person name="Sombolestani A."/>
        </authorList>
    </citation>
    <scope>NUCLEOTIDE SEQUENCE [LARGE SCALE GENOMIC DNA]</scope>
    <source>
        <strain evidence="7 8">LMG 21312</strain>
    </source>
</reference>
<dbReference type="Pfam" id="PF12710">
    <property type="entry name" value="HAD"/>
    <property type="match status" value="1"/>
</dbReference>
<feature type="transmembrane region" description="Helical" evidence="6">
    <location>
        <begin position="219"/>
        <end position="245"/>
    </location>
</feature>
<feature type="transmembrane region" description="Helical" evidence="6">
    <location>
        <begin position="342"/>
        <end position="363"/>
    </location>
</feature>
<keyword evidence="7" id="KW-0808">Transferase</keyword>
<dbReference type="NCBIfam" id="NF006088">
    <property type="entry name" value="PRK08238.1"/>
    <property type="match status" value="1"/>
</dbReference>
<keyword evidence="3 6" id="KW-0812">Transmembrane</keyword>
<feature type="transmembrane region" description="Helical" evidence="6">
    <location>
        <begin position="265"/>
        <end position="289"/>
    </location>
</feature>
<dbReference type="Pfam" id="PF01040">
    <property type="entry name" value="UbiA"/>
    <property type="match status" value="1"/>
</dbReference>
<organism evidence="7 8">
    <name type="scientific">Gluconacetobacter johannae</name>
    <dbReference type="NCBI Taxonomy" id="112140"/>
    <lineage>
        <taxon>Bacteria</taxon>
        <taxon>Pseudomonadati</taxon>
        <taxon>Pseudomonadota</taxon>
        <taxon>Alphaproteobacteria</taxon>
        <taxon>Acetobacterales</taxon>
        <taxon>Acetobacteraceae</taxon>
        <taxon>Gluconacetobacter</taxon>
    </lineage>
</organism>
<sequence length="479" mass="52735">MNVAVSLGQTHSHPLVVDLDGTLIASDLLIESFFNCVGRNPAALPSLLFSLFRGRSHLKQAVATHAEIDATTLPYHQAILQLIDDARMEGRPVYLATASNERFAHAVADHLGSFDGLFASDKRHNLAGANKARVLVDAFGDKGFDYVGNHRHDLAIWRHAHRCHAIGLDARSLRKLNKFENVDIIEKPNHTVKIWARALRVHQYAKNVLVFLPALAAHAFHIGTLAASCVAFLAFCVTASAIYLLNDMVDLGDDRLHPSKRRRPLASGALSVHSALLAIPILGLGAIAACLVLPWMFSVTLAGYVALTTCYSFWLKRKMLGDVVGLALLYTARLIGGAAATGIFLSEWILAFSLFVFTSLALIKRYTELLVRLDGNLPESSSRAYRKDDLMILAALAAACGTNAVTVFTLYITSDSVRQMYTHPYVLWILSPILLFILARALLVAHRRQMHDDPVIWALRDRTCRYAVAISFLVVLISI</sequence>
<dbReference type="EMBL" id="JABEQH010000004">
    <property type="protein sequence ID" value="MBB2175054.1"/>
    <property type="molecule type" value="Genomic_DNA"/>
</dbReference>
<dbReference type="CDD" id="cd13963">
    <property type="entry name" value="PT_UbiA_2"/>
    <property type="match status" value="1"/>
</dbReference>
<keyword evidence="5 6" id="KW-0472">Membrane</keyword>
<evidence type="ECO:0000256" key="1">
    <source>
        <dbReference type="ARBA" id="ARBA00004141"/>
    </source>
</evidence>
<dbReference type="InterPro" id="IPR023214">
    <property type="entry name" value="HAD_sf"/>
</dbReference>
<evidence type="ECO:0000256" key="4">
    <source>
        <dbReference type="ARBA" id="ARBA00022989"/>
    </source>
</evidence>